<sequence length="180" mass="21022">MMSDFNFEIRPLTDILRIKHLGYQTYMPHYAHLWYNAEGMDWYLHKCFNESQLALELANPEVSYYCIQVNGEDAGLLKLVKNKAPLDQNPQQCLYLEKIYFLKSFTGLGLGQKTMRWVFEKAHHADFELVWLMAMDSSQKAIESYKKAGFSLLAPSRLDDIEFSRLRSELRGMVILAKKI</sequence>
<dbReference type="RefSeq" id="WP_114065343.1">
    <property type="nucleotide sequence ID" value="NZ_CP030850.1"/>
</dbReference>
<dbReference type="InterPro" id="IPR016181">
    <property type="entry name" value="Acyl_CoA_acyltransferase"/>
</dbReference>
<evidence type="ECO:0000259" key="1">
    <source>
        <dbReference type="PROSITE" id="PS51186"/>
    </source>
</evidence>
<dbReference type="InterPro" id="IPR000182">
    <property type="entry name" value="GNAT_dom"/>
</dbReference>
<dbReference type="CDD" id="cd04301">
    <property type="entry name" value="NAT_SF"/>
    <property type="match status" value="1"/>
</dbReference>
<reference evidence="2 3" key="1">
    <citation type="submission" date="2018-07" db="EMBL/GenBank/DDBJ databases">
        <title>Genome sequencing of Runella.</title>
        <authorList>
            <person name="Baek M.-G."/>
            <person name="Yi H."/>
        </authorList>
    </citation>
    <scope>NUCLEOTIDE SEQUENCE [LARGE SCALE GENOMIC DNA]</scope>
    <source>
        <strain evidence="2 3">HYN0085</strain>
    </source>
</reference>
<accession>A0A344TD35</accession>
<feature type="domain" description="N-acetyltransferase" evidence="1">
    <location>
        <begin position="7"/>
        <end position="180"/>
    </location>
</feature>
<dbReference type="PROSITE" id="PS51186">
    <property type="entry name" value="GNAT"/>
    <property type="match status" value="1"/>
</dbReference>
<gene>
    <name evidence="2" type="ORF">DR864_01835</name>
</gene>
<name>A0A344TD35_9BACT</name>
<proteinExistence type="predicted"/>
<dbReference type="OrthoDB" id="9800604at2"/>
<dbReference type="AlphaFoldDB" id="A0A344TD35"/>
<evidence type="ECO:0000313" key="3">
    <source>
        <dbReference type="Proteomes" id="UP000251993"/>
    </source>
</evidence>
<dbReference type="SUPFAM" id="SSF55729">
    <property type="entry name" value="Acyl-CoA N-acyltransferases (Nat)"/>
    <property type="match status" value="1"/>
</dbReference>
<dbReference type="KEGG" id="run:DR864_01835"/>
<dbReference type="Proteomes" id="UP000251993">
    <property type="component" value="Chromosome"/>
</dbReference>
<dbReference type="Pfam" id="PF00583">
    <property type="entry name" value="Acetyltransf_1"/>
    <property type="match status" value="1"/>
</dbReference>
<dbReference type="EMBL" id="CP030850">
    <property type="protein sequence ID" value="AXE16556.1"/>
    <property type="molecule type" value="Genomic_DNA"/>
</dbReference>
<keyword evidence="3" id="KW-1185">Reference proteome</keyword>
<organism evidence="2 3">
    <name type="scientific">Runella rosea</name>
    <dbReference type="NCBI Taxonomy" id="2259595"/>
    <lineage>
        <taxon>Bacteria</taxon>
        <taxon>Pseudomonadati</taxon>
        <taxon>Bacteroidota</taxon>
        <taxon>Cytophagia</taxon>
        <taxon>Cytophagales</taxon>
        <taxon>Spirosomataceae</taxon>
        <taxon>Runella</taxon>
    </lineage>
</organism>
<protein>
    <recommendedName>
        <fullName evidence="1">N-acetyltransferase domain-containing protein</fullName>
    </recommendedName>
</protein>
<evidence type="ECO:0000313" key="2">
    <source>
        <dbReference type="EMBL" id="AXE16556.1"/>
    </source>
</evidence>
<dbReference type="GO" id="GO:0016747">
    <property type="term" value="F:acyltransferase activity, transferring groups other than amino-acyl groups"/>
    <property type="evidence" value="ECO:0007669"/>
    <property type="project" value="InterPro"/>
</dbReference>
<dbReference type="Gene3D" id="3.40.630.30">
    <property type="match status" value="1"/>
</dbReference>